<keyword evidence="3" id="KW-1185">Reference proteome</keyword>
<evidence type="ECO:0000313" key="3">
    <source>
        <dbReference type="Proteomes" id="UP001595453"/>
    </source>
</evidence>
<organism evidence="2 3">
    <name type="scientific">Pseudoalteromonas fenneropenaei</name>
    <dbReference type="NCBI Taxonomy" id="1737459"/>
    <lineage>
        <taxon>Bacteria</taxon>
        <taxon>Pseudomonadati</taxon>
        <taxon>Pseudomonadota</taxon>
        <taxon>Gammaproteobacteria</taxon>
        <taxon>Alteromonadales</taxon>
        <taxon>Pseudoalteromonadaceae</taxon>
        <taxon>Pseudoalteromonas</taxon>
    </lineage>
</organism>
<evidence type="ECO:0000256" key="1">
    <source>
        <dbReference type="SAM" id="Phobius"/>
    </source>
</evidence>
<name>A0ABV7CMJ7_9GAMM</name>
<keyword evidence="1" id="KW-0472">Membrane</keyword>
<reference evidence="3" key="1">
    <citation type="journal article" date="2019" name="Int. J. Syst. Evol. Microbiol.">
        <title>The Global Catalogue of Microorganisms (GCM) 10K type strain sequencing project: providing services to taxonomists for standard genome sequencing and annotation.</title>
        <authorList>
            <consortium name="The Broad Institute Genomics Platform"/>
            <consortium name="The Broad Institute Genome Sequencing Center for Infectious Disease"/>
            <person name="Wu L."/>
            <person name="Ma J."/>
        </authorList>
    </citation>
    <scope>NUCLEOTIDE SEQUENCE [LARGE SCALE GENOMIC DNA]</scope>
    <source>
        <strain evidence="3">KCTC 42730</strain>
    </source>
</reference>
<proteinExistence type="predicted"/>
<evidence type="ECO:0000313" key="2">
    <source>
        <dbReference type="EMBL" id="MFC3033786.1"/>
    </source>
</evidence>
<dbReference type="Pfam" id="PF05437">
    <property type="entry name" value="AzlD"/>
    <property type="match status" value="1"/>
</dbReference>
<feature type="transmembrane region" description="Helical" evidence="1">
    <location>
        <begin position="66"/>
        <end position="85"/>
    </location>
</feature>
<keyword evidence="1" id="KW-1133">Transmembrane helix</keyword>
<feature type="transmembrane region" description="Helical" evidence="1">
    <location>
        <begin position="91"/>
        <end position="109"/>
    </location>
</feature>
<dbReference type="EMBL" id="JBHRSD010000027">
    <property type="protein sequence ID" value="MFC3033786.1"/>
    <property type="molecule type" value="Genomic_DNA"/>
</dbReference>
<protein>
    <submittedName>
        <fullName evidence="2">Branched-chain amino acid transporter permease</fullName>
    </submittedName>
</protein>
<dbReference type="Proteomes" id="UP001595453">
    <property type="component" value="Unassembled WGS sequence"/>
</dbReference>
<keyword evidence="1" id="KW-0812">Transmembrane</keyword>
<sequence length="110" mass="12154">MNSGLEIFFIISTVSVVTVLLRVIPFIVKGKLASNQYLEYIGTKMPVGIMILLVAYTFLHIDFSTAPYGIPQLVSSLVVFLAYWFKRNALVAIGIGLGIHLSIVNYALFV</sequence>
<feature type="transmembrane region" description="Helical" evidence="1">
    <location>
        <begin position="7"/>
        <end position="28"/>
    </location>
</feature>
<accession>A0ABV7CMJ7</accession>
<feature type="transmembrane region" description="Helical" evidence="1">
    <location>
        <begin position="40"/>
        <end position="59"/>
    </location>
</feature>
<dbReference type="PIRSF" id="PIRSF003203">
    <property type="entry name" value="AzlD"/>
    <property type="match status" value="1"/>
</dbReference>
<dbReference type="RefSeq" id="WP_377125830.1">
    <property type="nucleotide sequence ID" value="NZ_JBHRSD010000027.1"/>
</dbReference>
<comment type="caution">
    <text evidence="2">The sequence shown here is derived from an EMBL/GenBank/DDBJ whole genome shotgun (WGS) entry which is preliminary data.</text>
</comment>
<dbReference type="InterPro" id="IPR008407">
    <property type="entry name" value="Brnchd-chn_aa_trnsp_AzlD"/>
</dbReference>
<gene>
    <name evidence="2" type="ORF">ACFOEE_14785</name>
</gene>